<reference evidence="3" key="2">
    <citation type="submission" date="2023-07" db="EMBL/GenBank/DDBJ databases">
        <title>Genome-based characterization of strain KMM 296 and proposal for reclassification of Cobetia litoralis and Cobetia pacifica, and emended description of the species Cobetia amphilecti and Cobetia marina.</title>
        <authorList>
            <person name="Balabanova L."/>
            <person name="Nedashkovskaya O."/>
        </authorList>
    </citation>
    <scope>NUCLEOTIDE SEQUENCE [LARGE SCALE GENOMIC DNA]</scope>
    <source>
        <strain evidence="3">NRIC 0815</strain>
    </source>
</reference>
<gene>
    <name evidence="2" type="ORF">QLT01_15230</name>
</gene>
<keyword evidence="3" id="KW-1185">Reference proteome</keyword>
<protein>
    <submittedName>
        <fullName evidence="2">Uncharacterized protein</fullName>
    </submittedName>
</protein>
<accession>A0ABT6USK9</accession>
<name>A0ABT6USK9_9GAMM</name>
<feature type="region of interest" description="Disordered" evidence="1">
    <location>
        <begin position="170"/>
        <end position="270"/>
    </location>
</feature>
<evidence type="ECO:0000256" key="1">
    <source>
        <dbReference type="SAM" id="MobiDB-lite"/>
    </source>
</evidence>
<evidence type="ECO:0000313" key="3">
    <source>
        <dbReference type="Proteomes" id="UP001229025"/>
    </source>
</evidence>
<sequence>MTDTYAPLPEAEFVISGKLRSRSRRSLGDLIHLPPSRKGATISHKRVLLRHLPIVLVSAQGHAELLNNGTLLRQLSGLTLENFHSIQVFEVDRQTLTYEELEVLRYLSEVLPQELFNTSHVMDARAFIKQLNEKPGLEEKLARIVFGLSKPTLDIKSLMILTQGRWAKSTLQRAHSPKGQRSPDDEPVVSESPSTATKRENEAQKEAPTSATITPPASKPTTPPRWQKALSTPPDTVNPAPSPTCKPQVANQKIGDLFDDQQDDTESSSS</sequence>
<comment type="caution">
    <text evidence="2">The sequence shown here is derived from an EMBL/GenBank/DDBJ whole genome shotgun (WGS) entry which is preliminary data.</text>
</comment>
<dbReference type="EMBL" id="JASCSA010000015">
    <property type="protein sequence ID" value="MDI5885699.1"/>
    <property type="molecule type" value="Genomic_DNA"/>
</dbReference>
<reference evidence="2 3" key="1">
    <citation type="submission" date="2023-04" db="EMBL/GenBank/DDBJ databases">
        <authorList>
            <person name="Otstavnykh N."/>
            <person name="Seitkalieva A."/>
            <person name="Bystritskaya E."/>
        </authorList>
    </citation>
    <scope>NUCLEOTIDE SEQUENCE [LARGE SCALE GENOMIC DNA]</scope>
    <source>
        <strain evidence="2 3">NRIC 0815</strain>
    </source>
</reference>
<organism evidence="2 3">
    <name type="scientific">Cobetia amphilecti</name>
    <dbReference type="NCBI Taxonomy" id="1055104"/>
    <lineage>
        <taxon>Bacteria</taxon>
        <taxon>Pseudomonadati</taxon>
        <taxon>Pseudomonadota</taxon>
        <taxon>Gammaproteobacteria</taxon>
        <taxon>Oceanospirillales</taxon>
        <taxon>Halomonadaceae</taxon>
        <taxon>Cobetia</taxon>
    </lineage>
</organism>
<proteinExistence type="predicted"/>
<evidence type="ECO:0000313" key="2">
    <source>
        <dbReference type="EMBL" id="MDI5885699.1"/>
    </source>
</evidence>
<dbReference type="Proteomes" id="UP001229025">
    <property type="component" value="Unassembled WGS sequence"/>
</dbReference>
<feature type="compositionally biased region" description="Acidic residues" evidence="1">
    <location>
        <begin position="257"/>
        <end position="270"/>
    </location>
</feature>
<dbReference type="RefSeq" id="WP_284727372.1">
    <property type="nucleotide sequence ID" value="NZ_JASCSA010000015.1"/>
</dbReference>